<evidence type="ECO:0000313" key="4">
    <source>
        <dbReference type="Proteomes" id="UP001209755"/>
    </source>
</evidence>
<evidence type="ECO:0000313" key="3">
    <source>
        <dbReference type="EMBL" id="MCW2307365.1"/>
    </source>
</evidence>
<comment type="caution">
    <text evidence="3">The sequence shown here is derived from an EMBL/GenBank/DDBJ whole genome shotgun (WGS) entry which is preliminary data.</text>
</comment>
<dbReference type="PANTHER" id="PTHR12302">
    <property type="entry name" value="EBNA2 BINDING PROTEIN P100"/>
    <property type="match status" value="1"/>
</dbReference>
<organism evidence="3 4">
    <name type="scientific">Rhodobium gokarnense</name>
    <dbReference type="NCBI Taxonomy" id="364296"/>
    <lineage>
        <taxon>Bacteria</taxon>
        <taxon>Pseudomonadati</taxon>
        <taxon>Pseudomonadota</taxon>
        <taxon>Alphaproteobacteria</taxon>
        <taxon>Hyphomicrobiales</taxon>
        <taxon>Rhodobiaceae</taxon>
        <taxon>Rhodobium</taxon>
    </lineage>
</organism>
<dbReference type="Proteomes" id="UP001209755">
    <property type="component" value="Unassembled WGS sequence"/>
</dbReference>
<gene>
    <name evidence="3" type="ORF">M2319_001696</name>
</gene>
<dbReference type="EMBL" id="JAOQNS010000004">
    <property type="protein sequence ID" value="MCW2307365.1"/>
    <property type="molecule type" value="Genomic_DNA"/>
</dbReference>
<sequence length="224" mass="25164">MNVLARLAIAACAVAALTTSAVAYEFKGRGEVVDGDTLVIDQQSIRLSGIDAPEAGQRCQRPNGKTWRCDNAAMDRLQAMLAKGDVTCRGDEFDGYERLLAHCTTKDGIEINETLVREGLAWAFVKYSNAYVAQEQEARQARRGIWQADTQPAWAYRAAKWDVGEQKAPDGCPIKGNISRNGRIYHPPWSPWYSRTKISPEKGERWFCSEREALDAGWRAPRWR</sequence>
<dbReference type="PROSITE" id="PS50830">
    <property type="entry name" value="TNASE_3"/>
    <property type="match status" value="1"/>
</dbReference>
<proteinExistence type="predicted"/>
<protein>
    <submittedName>
        <fullName evidence="3">Endonuclease YncB(Thermonuclease family)</fullName>
    </submittedName>
</protein>
<dbReference type="InterPro" id="IPR016071">
    <property type="entry name" value="Staphylococal_nuclease_OB-fold"/>
</dbReference>
<dbReference type="Gene3D" id="2.40.50.90">
    <property type="match status" value="1"/>
</dbReference>
<feature type="chain" id="PRO_5047254940" evidence="1">
    <location>
        <begin position="24"/>
        <end position="224"/>
    </location>
</feature>
<name>A0ABT3HAE3_9HYPH</name>
<dbReference type="Pfam" id="PF00565">
    <property type="entry name" value="SNase"/>
    <property type="match status" value="1"/>
</dbReference>
<dbReference type="InterPro" id="IPR035437">
    <property type="entry name" value="SNase_OB-fold_sf"/>
</dbReference>
<keyword evidence="3" id="KW-0378">Hydrolase</keyword>
<keyword evidence="3" id="KW-0255">Endonuclease</keyword>
<accession>A0ABT3HAE3</accession>
<dbReference type="GO" id="GO:0004519">
    <property type="term" value="F:endonuclease activity"/>
    <property type="evidence" value="ECO:0007669"/>
    <property type="project" value="UniProtKB-KW"/>
</dbReference>
<evidence type="ECO:0000256" key="1">
    <source>
        <dbReference type="SAM" id="SignalP"/>
    </source>
</evidence>
<keyword evidence="3" id="KW-0540">Nuclease</keyword>
<evidence type="ECO:0000259" key="2">
    <source>
        <dbReference type="PROSITE" id="PS50830"/>
    </source>
</evidence>
<dbReference type="SMART" id="SM00318">
    <property type="entry name" value="SNc"/>
    <property type="match status" value="1"/>
</dbReference>
<dbReference type="RefSeq" id="WP_264601022.1">
    <property type="nucleotide sequence ID" value="NZ_JAOQNS010000004.1"/>
</dbReference>
<reference evidence="4" key="1">
    <citation type="submission" date="2023-07" db="EMBL/GenBank/DDBJ databases">
        <title>Genome sequencing of Purple Non-Sulfur Bacteria from various extreme environments.</title>
        <authorList>
            <person name="Mayer M."/>
        </authorList>
    </citation>
    <scope>NUCLEOTIDE SEQUENCE [LARGE SCALE GENOMIC DNA]</scope>
    <source>
        <strain evidence="4">DSM 17935</strain>
    </source>
</reference>
<keyword evidence="4" id="KW-1185">Reference proteome</keyword>
<feature type="signal peptide" evidence="1">
    <location>
        <begin position="1"/>
        <end position="23"/>
    </location>
</feature>
<dbReference type="SUPFAM" id="SSF50199">
    <property type="entry name" value="Staphylococcal nuclease"/>
    <property type="match status" value="1"/>
</dbReference>
<keyword evidence="1" id="KW-0732">Signal</keyword>
<dbReference type="PANTHER" id="PTHR12302:SF26">
    <property type="entry name" value="BLR1266 PROTEIN"/>
    <property type="match status" value="1"/>
</dbReference>
<feature type="domain" description="TNase-like" evidence="2">
    <location>
        <begin position="32"/>
        <end position="148"/>
    </location>
</feature>